<name>A0A7M3DWA1_RHILE</name>
<accession>A0A7M3DWA1</accession>
<dbReference type="Proteomes" id="UP000292974">
    <property type="component" value="Unassembled WGS sequence"/>
</dbReference>
<proteinExistence type="predicted"/>
<dbReference type="RefSeq" id="WP_130716734.1">
    <property type="nucleotide sequence ID" value="NZ_SIOP01000001.1"/>
</dbReference>
<dbReference type="EMBL" id="SIOP01000001">
    <property type="protein sequence ID" value="TAY52969.1"/>
    <property type="molecule type" value="Genomic_DNA"/>
</dbReference>
<comment type="caution">
    <text evidence="2">The sequence shown here is derived from an EMBL/GenBank/DDBJ whole genome shotgun (WGS) entry which is preliminary data.</text>
</comment>
<protein>
    <submittedName>
        <fullName evidence="2">Uncharacterized protein</fullName>
    </submittedName>
</protein>
<feature type="region of interest" description="Disordered" evidence="1">
    <location>
        <begin position="1"/>
        <end position="28"/>
    </location>
</feature>
<evidence type="ECO:0000313" key="2">
    <source>
        <dbReference type="EMBL" id="TAY52969.1"/>
    </source>
</evidence>
<evidence type="ECO:0000256" key="1">
    <source>
        <dbReference type="SAM" id="MobiDB-lite"/>
    </source>
</evidence>
<evidence type="ECO:0000313" key="3">
    <source>
        <dbReference type="Proteomes" id="UP000292974"/>
    </source>
</evidence>
<feature type="compositionally biased region" description="Basic and acidic residues" evidence="1">
    <location>
        <begin position="16"/>
        <end position="28"/>
    </location>
</feature>
<dbReference type="AlphaFoldDB" id="A0A7M3DWA1"/>
<sequence length="108" mass="11998">MVGLERVSENGGGSPERGDKRPPPDHVRPILCVSQTGRFLVMERLSALDDSDKFDRGSFPSWLNDVKPAAFGRDTSFGKDAIGRIKVMDYAEINFFDILNPLNKTISL</sequence>
<organism evidence="2 3">
    <name type="scientific">Rhizobium leguminosarum</name>
    <dbReference type="NCBI Taxonomy" id="384"/>
    <lineage>
        <taxon>Bacteria</taxon>
        <taxon>Pseudomonadati</taxon>
        <taxon>Pseudomonadota</taxon>
        <taxon>Alphaproteobacteria</taxon>
        <taxon>Hyphomicrobiales</taxon>
        <taxon>Rhizobiaceae</taxon>
        <taxon>Rhizobium/Agrobacterium group</taxon>
        <taxon>Rhizobium</taxon>
    </lineage>
</organism>
<gene>
    <name evidence="2" type="ORF">ELH90_15695</name>
</gene>
<reference evidence="2 3" key="1">
    <citation type="submission" date="2019-02" db="EMBL/GenBank/DDBJ databases">
        <title>The genomic architecture of introgression among sibling species of bacteria.</title>
        <authorList>
            <person name="Cavassim M.I.A."/>
            <person name="Moeskjaer S."/>
            <person name="Moslemi C."/>
            <person name="Fields B."/>
            <person name="Bachmann A."/>
            <person name="Vilhjalmsson B."/>
            <person name="Schierup M.H."/>
            <person name="Young J.P.W."/>
            <person name="Andersen S.U."/>
        </authorList>
    </citation>
    <scope>NUCLEOTIDE SEQUENCE [LARGE SCALE GENOMIC DNA]</scope>
    <source>
        <strain evidence="2 3">SM135B</strain>
    </source>
</reference>